<feature type="cross-link" description="Glycyl lysine isopeptide (Lys-Gly) (interchain with G-Cter in SUMO2)" evidence="10">
    <location>
        <position position="495"/>
    </location>
</feature>
<dbReference type="AlphaFoldDB" id="A0AAV2PU72"/>
<evidence type="ECO:0000256" key="4">
    <source>
        <dbReference type="ARBA" id="ARBA00022777"/>
    </source>
</evidence>
<dbReference type="GO" id="GO:0004674">
    <property type="term" value="F:protein serine/threonine kinase activity"/>
    <property type="evidence" value="ECO:0007669"/>
    <property type="project" value="UniProtKB-KW"/>
</dbReference>
<dbReference type="PROSITE" id="PS00108">
    <property type="entry name" value="PROTEIN_KINASE_ST"/>
    <property type="match status" value="1"/>
</dbReference>
<dbReference type="Proteomes" id="UP001497623">
    <property type="component" value="Unassembled WGS sequence"/>
</dbReference>
<dbReference type="CDD" id="cd14007">
    <property type="entry name" value="STKc_Aurora"/>
    <property type="match status" value="1"/>
</dbReference>
<dbReference type="EMBL" id="CAXKWB010001779">
    <property type="protein sequence ID" value="CAL4065447.1"/>
    <property type="molecule type" value="Genomic_DNA"/>
</dbReference>
<feature type="binding site" evidence="9">
    <location>
        <position position="397"/>
    </location>
    <ligand>
        <name>ATP</name>
        <dbReference type="ChEBI" id="CHEBI:30616"/>
    </ligand>
</feature>
<protein>
    <recommendedName>
        <fullName evidence="11">Aurora kinase</fullName>
        <ecNumber evidence="11">2.7.11.1</ecNumber>
    </recommendedName>
</protein>
<comment type="catalytic activity">
    <reaction evidence="7 11">
        <text>L-seryl-[protein] + ATP = O-phospho-L-seryl-[protein] + ADP + H(+)</text>
        <dbReference type="Rhea" id="RHEA:17989"/>
        <dbReference type="Rhea" id="RHEA-COMP:9863"/>
        <dbReference type="Rhea" id="RHEA-COMP:11604"/>
        <dbReference type="ChEBI" id="CHEBI:15378"/>
        <dbReference type="ChEBI" id="CHEBI:29999"/>
        <dbReference type="ChEBI" id="CHEBI:30616"/>
        <dbReference type="ChEBI" id="CHEBI:83421"/>
        <dbReference type="ChEBI" id="CHEBI:456216"/>
        <dbReference type="EC" id="2.7.11.1"/>
    </reaction>
</comment>
<keyword evidence="14" id="KW-1185">Reference proteome</keyword>
<comment type="caution">
    <text evidence="13">The sequence shown here is derived from an EMBL/GenBank/DDBJ whole genome shotgun (WGS) entry which is preliminary data.</text>
</comment>
<dbReference type="GO" id="GO:0005524">
    <property type="term" value="F:ATP binding"/>
    <property type="evidence" value="ECO:0007669"/>
    <property type="project" value="UniProtKB-UniRule"/>
</dbReference>
<evidence type="ECO:0000256" key="6">
    <source>
        <dbReference type="ARBA" id="ARBA00047899"/>
    </source>
</evidence>
<dbReference type="PROSITE" id="PS50011">
    <property type="entry name" value="PROTEIN_KINASE_DOM"/>
    <property type="match status" value="1"/>
</dbReference>
<dbReference type="SMART" id="SM00220">
    <property type="entry name" value="S_TKc"/>
    <property type="match status" value="1"/>
</dbReference>
<accession>A0AAV2PU72</accession>
<evidence type="ECO:0000256" key="1">
    <source>
        <dbReference type="ARBA" id="ARBA00022527"/>
    </source>
</evidence>
<dbReference type="InterPro" id="IPR011009">
    <property type="entry name" value="Kinase-like_dom_sf"/>
</dbReference>
<keyword evidence="5 9" id="KW-0067">ATP-binding</keyword>
<evidence type="ECO:0000256" key="7">
    <source>
        <dbReference type="ARBA" id="ARBA00048679"/>
    </source>
</evidence>
<feature type="active site" description="Proton acceptor" evidence="8">
    <location>
        <position position="493"/>
    </location>
</feature>
<feature type="domain" description="Protein kinase" evidence="12">
    <location>
        <begin position="368"/>
        <end position="620"/>
    </location>
</feature>
<keyword evidence="4 11" id="KW-0418">Kinase</keyword>
<dbReference type="EC" id="2.7.11.1" evidence="11"/>
<dbReference type="InterPro" id="IPR030616">
    <property type="entry name" value="Aur-like"/>
</dbReference>
<keyword evidence="1 11" id="KW-0723">Serine/threonine-protein kinase</keyword>
<evidence type="ECO:0000256" key="2">
    <source>
        <dbReference type="ARBA" id="ARBA00022679"/>
    </source>
</evidence>
<evidence type="ECO:0000256" key="3">
    <source>
        <dbReference type="ARBA" id="ARBA00022741"/>
    </source>
</evidence>
<sequence length="636" mass="73178">MHITNSEMGDLRSAQGSIVKRGLGLSKQSHYHRVLQACNITPIEEVIAENAAILQILEDPLNLVIITRVEVSSEACRGILTGNTKSTCVVVRKIHYTIFQTSKDNMPLTINKAPFKKCSAINNGRRWARIENNHTRGLTDSTWASTTKSKWEKTVIMCDRTLTNTRPSIYQDRGWRSFTLIIKKTCRSDMAIEPYPMRASAYEGWTLLRTRGRQYGACELNLIYSSREPANTQTNQGTRVFKEENWIILVSSLWGDESRSQTTIHFSHSIVHLCPSMAPYNIHSGVNGLKKNPSSSSSTILPINCRKKQPNTISSEHRSYKALDDGSPLMTKGKMSQPRHRNDKRLQCMNQTRLEQPCIYVCVLNSFYMTHPCLTRNMFCNIYAVPKKKNFAPITLKTFCRAVQLIQGNTINVKREVEIQSHLKHPNILRMYGYFHCEKRVYLMLEYAHHGEMYKVLTSQPERRFTEFQAANYIVQLVSALKYCHVKNVIHRDIKPENILIAFNGQLKIADFGWSVHSPTERRMTLCGTLDYLAPEMVENRPYDETVDIWSLGVLCYEFLAGKPSFEAGTQMETFKRIARVDIKFPKSFSEEVKDLICKVLRYNPKERLSLDGIMEHSWIKIHYRPDVQPPNPCHK</sequence>
<evidence type="ECO:0000259" key="12">
    <source>
        <dbReference type="PROSITE" id="PS50011"/>
    </source>
</evidence>
<feature type="non-terminal residue" evidence="13">
    <location>
        <position position="636"/>
    </location>
</feature>
<comment type="catalytic activity">
    <reaction evidence="6 11">
        <text>L-threonyl-[protein] + ATP = O-phospho-L-threonyl-[protein] + ADP + H(+)</text>
        <dbReference type="Rhea" id="RHEA:46608"/>
        <dbReference type="Rhea" id="RHEA-COMP:11060"/>
        <dbReference type="Rhea" id="RHEA-COMP:11605"/>
        <dbReference type="ChEBI" id="CHEBI:15378"/>
        <dbReference type="ChEBI" id="CHEBI:30013"/>
        <dbReference type="ChEBI" id="CHEBI:30616"/>
        <dbReference type="ChEBI" id="CHEBI:61977"/>
        <dbReference type="ChEBI" id="CHEBI:456216"/>
        <dbReference type="EC" id="2.7.11.1"/>
    </reaction>
</comment>
<proteinExistence type="inferred from homology"/>
<evidence type="ECO:0000256" key="5">
    <source>
        <dbReference type="ARBA" id="ARBA00022840"/>
    </source>
</evidence>
<dbReference type="SUPFAM" id="SSF56112">
    <property type="entry name" value="Protein kinase-like (PK-like)"/>
    <property type="match status" value="1"/>
</dbReference>
<name>A0AAV2PU72_MEGNR</name>
<feature type="binding site" evidence="9">
    <location>
        <begin position="446"/>
        <end position="448"/>
    </location>
    <ligand>
        <name>ATP</name>
        <dbReference type="ChEBI" id="CHEBI:30616"/>
    </ligand>
</feature>
<reference evidence="13 14" key="1">
    <citation type="submission" date="2024-05" db="EMBL/GenBank/DDBJ databases">
        <authorList>
            <person name="Wallberg A."/>
        </authorList>
    </citation>
    <scope>NUCLEOTIDE SEQUENCE [LARGE SCALE GENOMIC DNA]</scope>
</reference>
<evidence type="ECO:0000256" key="11">
    <source>
        <dbReference type="RuleBase" id="RU367134"/>
    </source>
</evidence>
<feature type="binding site" evidence="9">
    <location>
        <position position="511"/>
    </location>
    <ligand>
        <name>ATP</name>
        <dbReference type="ChEBI" id="CHEBI:30616"/>
    </ligand>
</feature>
<keyword evidence="3 9" id="KW-0547">Nucleotide-binding</keyword>
<evidence type="ECO:0000256" key="8">
    <source>
        <dbReference type="PIRSR" id="PIRSR630616-1"/>
    </source>
</evidence>
<dbReference type="Gene3D" id="1.10.510.10">
    <property type="entry name" value="Transferase(Phosphotransferase) domain 1"/>
    <property type="match status" value="1"/>
</dbReference>
<organism evidence="13 14">
    <name type="scientific">Meganyctiphanes norvegica</name>
    <name type="common">Northern krill</name>
    <name type="synonym">Thysanopoda norvegica</name>
    <dbReference type="NCBI Taxonomy" id="48144"/>
    <lineage>
        <taxon>Eukaryota</taxon>
        <taxon>Metazoa</taxon>
        <taxon>Ecdysozoa</taxon>
        <taxon>Arthropoda</taxon>
        <taxon>Crustacea</taxon>
        <taxon>Multicrustacea</taxon>
        <taxon>Malacostraca</taxon>
        <taxon>Eumalacostraca</taxon>
        <taxon>Eucarida</taxon>
        <taxon>Euphausiacea</taxon>
        <taxon>Euphausiidae</taxon>
        <taxon>Meganyctiphanes</taxon>
    </lineage>
</organism>
<dbReference type="FunFam" id="1.10.510.10:FF:000235">
    <property type="entry name" value="Serine/threonine-protein kinase ark1"/>
    <property type="match status" value="1"/>
</dbReference>
<evidence type="ECO:0000313" key="14">
    <source>
        <dbReference type="Proteomes" id="UP001497623"/>
    </source>
</evidence>
<comment type="similarity">
    <text evidence="11">Belongs to the protein kinase superfamily. Ser/Thr protein kinase family. Aurora subfamily.</text>
</comment>
<dbReference type="PANTHER" id="PTHR24350">
    <property type="entry name" value="SERINE/THREONINE-PROTEIN KINASE IAL-RELATED"/>
    <property type="match status" value="1"/>
</dbReference>
<evidence type="ECO:0000256" key="10">
    <source>
        <dbReference type="PIRSR" id="PIRSR630616-3"/>
    </source>
</evidence>
<dbReference type="InterPro" id="IPR008271">
    <property type="entry name" value="Ser/Thr_kinase_AS"/>
</dbReference>
<keyword evidence="2 11" id="KW-0808">Transferase</keyword>
<dbReference type="InterPro" id="IPR000719">
    <property type="entry name" value="Prot_kinase_dom"/>
</dbReference>
<evidence type="ECO:0000256" key="9">
    <source>
        <dbReference type="PIRSR" id="PIRSR630616-2"/>
    </source>
</evidence>
<feature type="binding site" evidence="9">
    <location>
        <begin position="497"/>
        <end position="498"/>
    </location>
    <ligand>
        <name>ATP</name>
        <dbReference type="ChEBI" id="CHEBI:30616"/>
    </ligand>
</feature>
<dbReference type="Pfam" id="PF00069">
    <property type="entry name" value="Pkinase"/>
    <property type="match status" value="1"/>
</dbReference>
<gene>
    <name evidence="13" type="ORF">MNOR_LOCUS4775</name>
</gene>
<evidence type="ECO:0000313" key="13">
    <source>
        <dbReference type="EMBL" id="CAL4065447.1"/>
    </source>
</evidence>